<dbReference type="InterPro" id="IPR009057">
    <property type="entry name" value="Homeodomain-like_sf"/>
</dbReference>
<proteinExistence type="predicted"/>
<keyword evidence="1" id="KW-0238">DNA-binding</keyword>
<dbReference type="PANTHER" id="PTHR19303:SF73">
    <property type="entry name" value="PROTEIN PDC2"/>
    <property type="match status" value="1"/>
</dbReference>
<dbReference type="InterPro" id="IPR050863">
    <property type="entry name" value="CenT-Element_Derived"/>
</dbReference>
<reference evidence="4" key="3">
    <citation type="submission" date="2016-03" db="UniProtKB">
        <authorList>
            <consortium name="EnsemblProtists"/>
        </authorList>
    </citation>
    <scope>IDENTIFICATION</scope>
</reference>
<dbReference type="STRING" id="905079.L1IAC7"/>
<dbReference type="GO" id="GO:0005634">
    <property type="term" value="C:nucleus"/>
    <property type="evidence" value="ECO:0007669"/>
    <property type="project" value="TreeGrafter"/>
</dbReference>
<protein>
    <recommendedName>
        <fullName evidence="2">HTH CENPB-type domain-containing protein</fullName>
    </recommendedName>
</protein>
<dbReference type="Gene3D" id="1.10.10.60">
    <property type="entry name" value="Homeodomain-like"/>
    <property type="match status" value="2"/>
</dbReference>
<dbReference type="EnsemblProtists" id="EKX33067">
    <property type="protein sequence ID" value="EKX33067"/>
    <property type="gene ID" value="GUITHDRAFT_120761"/>
</dbReference>
<evidence type="ECO:0000313" key="5">
    <source>
        <dbReference type="Proteomes" id="UP000011087"/>
    </source>
</evidence>
<dbReference type="GO" id="GO:0003677">
    <property type="term" value="F:DNA binding"/>
    <property type="evidence" value="ECO:0007669"/>
    <property type="project" value="UniProtKB-KW"/>
</dbReference>
<evidence type="ECO:0000313" key="4">
    <source>
        <dbReference type="EnsemblProtists" id="EKX33067"/>
    </source>
</evidence>
<dbReference type="InterPro" id="IPR006600">
    <property type="entry name" value="HTH_CenpB_DNA-bd_dom"/>
</dbReference>
<gene>
    <name evidence="3" type="ORF">GUITHDRAFT_120761</name>
</gene>
<dbReference type="KEGG" id="gtt:GUITHDRAFT_120761"/>
<dbReference type="SUPFAM" id="SSF46689">
    <property type="entry name" value="Homeodomain-like"/>
    <property type="match status" value="1"/>
</dbReference>
<dbReference type="EMBL" id="JH993158">
    <property type="protein sequence ID" value="EKX33067.1"/>
    <property type="molecule type" value="Genomic_DNA"/>
</dbReference>
<feature type="domain" description="HTH CENPB-type" evidence="2">
    <location>
        <begin position="121"/>
        <end position="191"/>
    </location>
</feature>
<dbReference type="RefSeq" id="XP_005820047.1">
    <property type="nucleotide sequence ID" value="XM_005819990.1"/>
</dbReference>
<dbReference type="GeneID" id="17289801"/>
<dbReference type="OrthoDB" id="6088476at2759"/>
<keyword evidence="5" id="KW-1185">Reference proteome</keyword>
<accession>L1IAC7</accession>
<reference evidence="5" key="2">
    <citation type="submission" date="2012-11" db="EMBL/GenBank/DDBJ databases">
        <authorList>
            <person name="Kuo A."/>
            <person name="Curtis B.A."/>
            <person name="Tanifuji G."/>
            <person name="Burki F."/>
            <person name="Gruber A."/>
            <person name="Irimia M."/>
            <person name="Maruyama S."/>
            <person name="Arias M.C."/>
            <person name="Ball S.G."/>
            <person name="Gile G.H."/>
            <person name="Hirakawa Y."/>
            <person name="Hopkins J.F."/>
            <person name="Rensing S.A."/>
            <person name="Schmutz J."/>
            <person name="Symeonidi A."/>
            <person name="Elias M."/>
            <person name="Eveleigh R.J."/>
            <person name="Herman E.K."/>
            <person name="Klute M.J."/>
            <person name="Nakayama T."/>
            <person name="Obornik M."/>
            <person name="Reyes-Prieto A."/>
            <person name="Armbrust E.V."/>
            <person name="Aves S.J."/>
            <person name="Beiko R.G."/>
            <person name="Coutinho P."/>
            <person name="Dacks J.B."/>
            <person name="Durnford D.G."/>
            <person name="Fast N.M."/>
            <person name="Green B.R."/>
            <person name="Grisdale C."/>
            <person name="Hempe F."/>
            <person name="Henrissat B."/>
            <person name="Hoppner M.P."/>
            <person name="Ishida K.-I."/>
            <person name="Kim E."/>
            <person name="Koreny L."/>
            <person name="Kroth P.G."/>
            <person name="Liu Y."/>
            <person name="Malik S.-B."/>
            <person name="Maier U.G."/>
            <person name="McRose D."/>
            <person name="Mock T."/>
            <person name="Neilson J.A."/>
            <person name="Onodera N.T."/>
            <person name="Poole A.M."/>
            <person name="Pritham E.J."/>
            <person name="Richards T.A."/>
            <person name="Rocap G."/>
            <person name="Roy S.W."/>
            <person name="Sarai C."/>
            <person name="Schaack S."/>
            <person name="Shirato S."/>
            <person name="Slamovits C.H."/>
            <person name="Spencer D.F."/>
            <person name="Suzuki S."/>
            <person name="Worden A.Z."/>
            <person name="Zauner S."/>
            <person name="Barry K."/>
            <person name="Bell C."/>
            <person name="Bharti A.K."/>
            <person name="Crow J.A."/>
            <person name="Grimwood J."/>
            <person name="Kramer R."/>
            <person name="Lindquist E."/>
            <person name="Lucas S."/>
            <person name="Salamov A."/>
            <person name="McFadden G.I."/>
            <person name="Lane C.E."/>
            <person name="Keeling P.J."/>
            <person name="Gray M.W."/>
            <person name="Grigoriev I.V."/>
            <person name="Archibald J.M."/>
        </authorList>
    </citation>
    <scope>NUCLEOTIDE SEQUENCE</scope>
    <source>
        <strain evidence="5">CCMP2712</strain>
    </source>
</reference>
<evidence type="ECO:0000313" key="3">
    <source>
        <dbReference type="EMBL" id="EKX33067.1"/>
    </source>
</evidence>
<dbReference type="PROSITE" id="PS51253">
    <property type="entry name" value="HTH_CENPB"/>
    <property type="match status" value="1"/>
</dbReference>
<organism evidence="3">
    <name type="scientific">Guillardia theta (strain CCMP2712)</name>
    <name type="common">Cryptophyte</name>
    <dbReference type="NCBI Taxonomy" id="905079"/>
    <lineage>
        <taxon>Eukaryota</taxon>
        <taxon>Cryptophyceae</taxon>
        <taxon>Pyrenomonadales</taxon>
        <taxon>Geminigeraceae</taxon>
        <taxon>Guillardia</taxon>
    </lineage>
</organism>
<dbReference type="PaxDb" id="55529-EKX33067"/>
<dbReference type="AlphaFoldDB" id="L1IAC7"/>
<sequence>MQACPMPLLPSLFQSQSAFCLIQPQSLTSQKDLPSSCPSDHEETSALLAEANKTLNARPTQSEKLTLAEKLEIIHCYETKIVSQTCLAKRYGKSRSAISKLLQPNNVRKLKELAGAGVTTKIKRCSSAHHPELERKAHEFFKTVGRSDTVGKLMLRMFAEKTAFSLGISGFEANSGWCFRFLKRHGFVSSAEVSDESRSEPLIQQATESHATTPDMGGKFSAFKAVGHAPHPKLIVLSTGKSELPVLPGLSAILPQVVNVQPRPS</sequence>
<dbReference type="HOGENOM" id="CLU_944753_0_0_1"/>
<reference evidence="3 5" key="1">
    <citation type="journal article" date="2012" name="Nature">
        <title>Algal genomes reveal evolutionary mosaicism and the fate of nucleomorphs.</title>
        <authorList>
            <consortium name="DOE Joint Genome Institute"/>
            <person name="Curtis B.A."/>
            <person name="Tanifuji G."/>
            <person name="Burki F."/>
            <person name="Gruber A."/>
            <person name="Irimia M."/>
            <person name="Maruyama S."/>
            <person name="Arias M.C."/>
            <person name="Ball S.G."/>
            <person name="Gile G.H."/>
            <person name="Hirakawa Y."/>
            <person name="Hopkins J.F."/>
            <person name="Kuo A."/>
            <person name="Rensing S.A."/>
            <person name="Schmutz J."/>
            <person name="Symeonidi A."/>
            <person name="Elias M."/>
            <person name="Eveleigh R.J."/>
            <person name="Herman E.K."/>
            <person name="Klute M.J."/>
            <person name="Nakayama T."/>
            <person name="Obornik M."/>
            <person name="Reyes-Prieto A."/>
            <person name="Armbrust E.V."/>
            <person name="Aves S.J."/>
            <person name="Beiko R.G."/>
            <person name="Coutinho P."/>
            <person name="Dacks J.B."/>
            <person name="Durnford D.G."/>
            <person name="Fast N.M."/>
            <person name="Green B.R."/>
            <person name="Grisdale C.J."/>
            <person name="Hempel F."/>
            <person name="Henrissat B."/>
            <person name="Hoppner M.P."/>
            <person name="Ishida K."/>
            <person name="Kim E."/>
            <person name="Koreny L."/>
            <person name="Kroth P.G."/>
            <person name="Liu Y."/>
            <person name="Malik S.B."/>
            <person name="Maier U.G."/>
            <person name="McRose D."/>
            <person name="Mock T."/>
            <person name="Neilson J.A."/>
            <person name="Onodera N.T."/>
            <person name="Poole A.M."/>
            <person name="Pritham E.J."/>
            <person name="Richards T.A."/>
            <person name="Rocap G."/>
            <person name="Roy S.W."/>
            <person name="Sarai C."/>
            <person name="Schaack S."/>
            <person name="Shirato S."/>
            <person name="Slamovits C.H."/>
            <person name="Spencer D.F."/>
            <person name="Suzuki S."/>
            <person name="Worden A.Z."/>
            <person name="Zauner S."/>
            <person name="Barry K."/>
            <person name="Bell C."/>
            <person name="Bharti A.K."/>
            <person name="Crow J.A."/>
            <person name="Grimwood J."/>
            <person name="Kramer R."/>
            <person name="Lindquist E."/>
            <person name="Lucas S."/>
            <person name="Salamov A."/>
            <person name="McFadden G.I."/>
            <person name="Lane C.E."/>
            <person name="Keeling P.J."/>
            <person name="Gray M.W."/>
            <person name="Grigoriev I.V."/>
            <person name="Archibald J.M."/>
        </authorList>
    </citation>
    <scope>NUCLEOTIDE SEQUENCE</scope>
    <source>
        <strain evidence="3 5">CCMP2712</strain>
    </source>
</reference>
<dbReference type="Proteomes" id="UP000011087">
    <property type="component" value="Unassembled WGS sequence"/>
</dbReference>
<dbReference type="PANTHER" id="PTHR19303">
    <property type="entry name" value="TRANSPOSON"/>
    <property type="match status" value="1"/>
</dbReference>
<evidence type="ECO:0000256" key="1">
    <source>
        <dbReference type="ARBA" id="ARBA00023125"/>
    </source>
</evidence>
<evidence type="ECO:0000259" key="2">
    <source>
        <dbReference type="PROSITE" id="PS51253"/>
    </source>
</evidence>
<name>L1IAC7_GUITC</name>